<dbReference type="InterPro" id="IPR036249">
    <property type="entry name" value="Thioredoxin-like_sf"/>
</dbReference>
<dbReference type="PROSITE" id="PS50405">
    <property type="entry name" value="GST_CTER"/>
    <property type="match status" value="1"/>
</dbReference>
<dbReference type="Pfam" id="PF13410">
    <property type="entry name" value="GST_C_2"/>
    <property type="match status" value="1"/>
</dbReference>
<evidence type="ECO:0000256" key="1">
    <source>
        <dbReference type="PIRSR" id="PIRSR015753-1"/>
    </source>
</evidence>
<dbReference type="InterPro" id="IPR010987">
    <property type="entry name" value="Glutathione-S-Trfase_C-like"/>
</dbReference>
<dbReference type="RefSeq" id="WP_072702904.1">
    <property type="nucleotide sequence ID" value="NZ_FMJB01000015.1"/>
</dbReference>
<dbReference type="SFLD" id="SFLDG01148">
    <property type="entry name" value="Xi_(cytGST)"/>
    <property type="match status" value="1"/>
</dbReference>
<dbReference type="EMBL" id="FMJB01000015">
    <property type="protein sequence ID" value="SCM66107.1"/>
    <property type="molecule type" value="Genomic_DNA"/>
</dbReference>
<dbReference type="Proteomes" id="UP000184085">
    <property type="component" value="Unassembled WGS sequence"/>
</dbReference>
<name>A0A1M4MWM7_9RHOB</name>
<keyword evidence="5" id="KW-0560">Oxidoreductase</keyword>
<reference evidence="6" key="1">
    <citation type="submission" date="2016-09" db="EMBL/GenBank/DDBJ databases">
        <authorList>
            <person name="Wibberg D."/>
        </authorList>
    </citation>
    <scope>NUCLEOTIDE SEQUENCE [LARGE SCALE GENOMIC DNA]</scope>
</reference>
<evidence type="ECO:0000256" key="2">
    <source>
        <dbReference type="PIRSR" id="PIRSR015753-2"/>
    </source>
</evidence>
<dbReference type="InterPro" id="IPR047047">
    <property type="entry name" value="GST_Omega-like_C"/>
</dbReference>
<dbReference type="Gene3D" id="3.40.30.10">
    <property type="entry name" value="Glutaredoxin"/>
    <property type="match status" value="1"/>
</dbReference>
<dbReference type="SFLD" id="SFLDS00019">
    <property type="entry name" value="Glutathione_Transferase_(cytos"/>
    <property type="match status" value="1"/>
</dbReference>
<dbReference type="SFLD" id="SFLDG01206">
    <property type="entry name" value="Xi.1"/>
    <property type="match status" value="1"/>
</dbReference>
<proteinExistence type="predicted"/>
<dbReference type="EC" id="1.8.-.-" evidence="5"/>
<feature type="site" description="Lowers pKa of active site Cys" evidence="3">
    <location>
        <position position="251"/>
    </location>
</feature>
<keyword evidence="6" id="KW-1185">Reference proteome</keyword>
<dbReference type="GO" id="GO:0016491">
    <property type="term" value="F:oxidoreductase activity"/>
    <property type="evidence" value="ECO:0007669"/>
    <property type="project" value="UniProtKB-KW"/>
</dbReference>
<dbReference type="PANTHER" id="PTHR32419:SF6">
    <property type="entry name" value="GLUTATHIONE S-TRANSFERASE OMEGA-LIKE 1-RELATED"/>
    <property type="match status" value="1"/>
</dbReference>
<dbReference type="Pfam" id="PF13409">
    <property type="entry name" value="GST_N_2"/>
    <property type="match status" value="1"/>
</dbReference>
<dbReference type="InterPro" id="IPR016639">
    <property type="entry name" value="GST_Omega/GSH"/>
</dbReference>
<evidence type="ECO:0000259" key="4">
    <source>
        <dbReference type="PROSITE" id="PS50405"/>
    </source>
</evidence>
<feature type="domain" description="GST C-terminal" evidence="4">
    <location>
        <begin position="171"/>
        <end position="305"/>
    </location>
</feature>
<dbReference type="PANTHER" id="PTHR32419">
    <property type="entry name" value="GLUTATHIONYL-HYDROQUINONE REDUCTASE"/>
    <property type="match status" value="1"/>
</dbReference>
<organism evidence="5 6">
    <name type="scientific">Donghicola eburneus</name>
    <dbReference type="NCBI Taxonomy" id="393278"/>
    <lineage>
        <taxon>Bacteria</taxon>
        <taxon>Pseudomonadati</taxon>
        <taxon>Pseudomonadota</taxon>
        <taxon>Alphaproteobacteria</taxon>
        <taxon>Rhodobacterales</taxon>
        <taxon>Roseobacteraceae</taxon>
        <taxon>Donghicola</taxon>
    </lineage>
</organism>
<evidence type="ECO:0000256" key="3">
    <source>
        <dbReference type="PIRSR" id="PIRSR015753-3"/>
    </source>
</evidence>
<dbReference type="GO" id="GO:0005737">
    <property type="term" value="C:cytoplasm"/>
    <property type="evidence" value="ECO:0007669"/>
    <property type="project" value="TreeGrafter"/>
</dbReference>
<dbReference type="InterPro" id="IPR004045">
    <property type="entry name" value="Glutathione_S-Trfase_N"/>
</dbReference>
<dbReference type="Gene3D" id="1.20.1050.10">
    <property type="match status" value="1"/>
</dbReference>
<protein>
    <submittedName>
        <fullName evidence="5">Glutathionyl-hydroquinone reductase YqjG</fullName>
        <ecNumber evidence="5">1.8.-.-</ecNumber>
    </submittedName>
</protein>
<feature type="binding site" evidence="2">
    <location>
        <begin position="129"/>
        <end position="132"/>
    </location>
    <ligand>
        <name>glutathione</name>
        <dbReference type="ChEBI" id="CHEBI:57925"/>
    </ligand>
</feature>
<evidence type="ECO:0000313" key="6">
    <source>
        <dbReference type="Proteomes" id="UP000184085"/>
    </source>
</evidence>
<gene>
    <name evidence="5" type="primary">yqjG</name>
    <name evidence="5" type="ORF">KARMA_0280</name>
</gene>
<feature type="binding site" evidence="2">
    <location>
        <position position="96"/>
    </location>
    <ligand>
        <name>glutathione</name>
        <dbReference type="ChEBI" id="CHEBI:57925"/>
    </ligand>
</feature>
<accession>A0A1M4MWM7</accession>
<dbReference type="SUPFAM" id="SSF52833">
    <property type="entry name" value="Thioredoxin-like"/>
    <property type="match status" value="1"/>
</dbReference>
<dbReference type="PIRSF" id="PIRSF015753">
    <property type="entry name" value="GST"/>
    <property type="match status" value="1"/>
</dbReference>
<dbReference type="InterPro" id="IPR036282">
    <property type="entry name" value="Glutathione-S-Trfase_C_sf"/>
</dbReference>
<dbReference type="SUPFAM" id="SSF47616">
    <property type="entry name" value="GST C-terminal domain-like"/>
    <property type="match status" value="1"/>
</dbReference>
<dbReference type="InterPro" id="IPR040079">
    <property type="entry name" value="Glutathione_S-Trfase"/>
</dbReference>
<dbReference type="GO" id="GO:0004364">
    <property type="term" value="F:glutathione transferase activity"/>
    <property type="evidence" value="ECO:0007669"/>
    <property type="project" value="InterPro"/>
</dbReference>
<evidence type="ECO:0000313" key="5">
    <source>
        <dbReference type="EMBL" id="SCM66107.1"/>
    </source>
</evidence>
<feature type="active site" description="Proton donor/acceptor" evidence="1">
    <location>
        <position position="194"/>
    </location>
</feature>
<dbReference type="CDD" id="cd03190">
    <property type="entry name" value="GST_C_Omega_like"/>
    <property type="match status" value="1"/>
</dbReference>
<feature type="active site" description="Nucleophile" evidence="1">
    <location>
        <position position="63"/>
    </location>
</feature>
<dbReference type="AlphaFoldDB" id="A0A1M4MWM7"/>
<feature type="binding site" evidence="2">
    <location>
        <begin position="147"/>
        <end position="148"/>
    </location>
    <ligand>
        <name>glutathione</name>
        <dbReference type="ChEBI" id="CHEBI:57925"/>
    </ligand>
</feature>
<feature type="site" description="Lowers pKa of active site Cys" evidence="3">
    <location>
        <position position="294"/>
    </location>
</feature>
<sequence>MLVDGKWSADWQPVQKADEKGRFVRQVSGFRNWITPDGSAGPTGEGGFPAEAGRYRLYVAFICPWASRTLMARKLKGLEDIIPVTVVNPTMTDQGWSFGGYEGADEDPLFSSEYIHQIYTRADPHYTGRATVPVLWDTQRNVIVNNESADIVRMFDTAFEHMVPSDLRLYPEDLAGEIDDLNARIYDKLNNGVYKAGFASSQEAYTEADEGVFEMLDELEERLIGDFLFGDRLTETDLRTFVTLIRFDAAYHGLFKTNRRQIAAYPRLSAYMERILRLPGVIDTVNMDHITRGYYSIKALNPKRIRPTGPAHITKLLDDVRAA</sequence>